<evidence type="ECO:0000313" key="3">
    <source>
        <dbReference type="Proteomes" id="UP001165080"/>
    </source>
</evidence>
<accession>A0A9W6BKJ6</accession>
<dbReference type="OrthoDB" id="549458at2759"/>
<proteinExistence type="predicted"/>
<organism evidence="2 3">
    <name type="scientific">Pleodorina starrii</name>
    <dbReference type="NCBI Taxonomy" id="330485"/>
    <lineage>
        <taxon>Eukaryota</taxon>
        <taxon>Viridiplantae</taxon>
        <taxon>Chlorophyta</taxon>
        <taxon>core chlorophytes</taxon>
        <taxon>Chlorophyceae</taxon>
        <taxon>CS clade</taxon>
        <taxon>Chlamydomonadales</taxon>
        <taxon>Volvocaceae</taxon>
        <taxon>Pleodorina</taxon>
    </lineage>
</organism>
<feature type="compositionally biased region" description="Low complexity" evidence="1">
    <location>
        <begin position="234"/>
        <end position="246"/>
    </location>
</feature>
<evidence type="ECO:0000313" key="2">
    <source>
        <dbReference type="EMBL" id="GLC53558.1"/>
    </source>
</evidence>
<keyword evidence="3" id="KW-1185">Reference proteome</keyword>
<feature type="compositionally biased region" description="Gly residues" evidence="1">
    <location>
        <begin position="265"/>
        <end position="293"/>
    </location>
</feature>
<name>A0A9W6BKJ6_9CHLO</name>
<comment type="caution">
    <text evidence="2">The sequence shown here is derived from an EMBL/GenBank/DDBJ whole genome shotgun (WGS) entry which is preliminary data.</text>
</comment>
<reference evidence="2 3" key="1">
    <citation type="journal article" date="2023" name="Commun. Biol.">
        <title>Reorganization of the ancestral sex-determining regions during the evolution of trioecy in Pleodorina starrii.</title>
        <authorList>
            <person name="Takahashi K."/>
            <person name="Suzuki S."/>
            <person name="Kawai-Toyooka H."/>
            <person name="Yamamoto K."/>
            <person name="Hamaji T."/>
            <person name="Ootsuki R."/>
            <person name="Yamaguchi H."/>
            <person name="Kawachi M."/>
            <person name="Higashiyama T."/>
            <person name="Nozaki H."/>
        </authorList>
    </citation>
    <scope>NUCLEOTIDE SEQUENCE [LARGE SCALE GENOMIC DNA]</scope>
    <source>
        <strain evidence="2 3">NIES-4479</strain>
    </source>
</reference>
<evidence type="ECO:0008006" key="4">
    <source>
        <dbReference type="Google" id="ProtNLM"/>
    </source>
</evidence>
<dbReference type="AlphaFoldDB" id="A0A9W6BKJ6"/>
<gene>
    <name evidence="2" type="primary">PLEST007053</name>
    <name evidence="2" type="ORF">PLESTB_000762700</name>
</gene>
<dbReference type="EMBL" id="BRXU01000008">
    <property type="protein sequence ID" value="GLC53558.1"/>
    <property type="molecule type" value="Genomic_DNA"/>
</dbReference>
<evidence type="ECO:0000256" key="1">
    <source>
        <dbReference type="SAM" id="MobiDB-lite"/>
    </source>
</evidence>
<sequence length="448" mass="47913">MVLTWSLPRAESERTSSKTQYDFRLDEQDWEKVCWGRLPKGQARAPAHQLSRRAKWAAVLRAASTPEGGSWRSDFQPEDLTPARLQALARLIDREFFQGTFHREVSRRAGRHLAYCAGDIDQLHGDGVPRGDAVMSVTEAAAAPPPPPSAQGGCCTDAVATAATASTSSLAAAGPLQLHRPHHALHFHDRDQHQHQHRHQHQRYQQRHRYLAGGDGSAADSSRERPTWGAQLASSGASFPSFPSARSRCDCDPNSSVSSSSRSNMGGGAAATAGAGDGGGGGDGGSGGGGGRWGWLRGLWRRRRQGRGDGGGGGRGSTAAAGGGGGAAAASAAIVVAPSATYQHSRTSITFWRQVWASYSPSVGSPMRLDGVPCNSRLSWLAHTLGHEMLHALLFNMCGAYARDAPKNLSMEGHGYNFLMLNWYVLGHRGYSYNPRGWTLPPPLPCRL</sequence>
<feature type="region of interest" description="Disordered" evidence="1">
    <location>
        <begin position="189"/>
        <end position="295"/>
    </location>
</feature>
<protein>
    <recommendedName>
        <fullName evidence="4">SprT-like domain-containing protein</fullName>
    </recommendedName>
</protein>
<feature type="compositionally biased region" description="Basic residues" evidence="1">
    <location>
        <begin position="195"/>
        <end position="210"/>
    </location>
</feature>
<dbReference type="Proteomes" id="UP001165080">
    <property type="component" value="Unassembled WGS sequence"/>
</dbReference>